<protein>
    <recommendedName>
        <fullName evidence="6">BHLH domain-containing protein</fullName>
    </recommendedName>
</protein>
<feature type="compositionally biased region" description="Basic and acidic residues" evidence="5">
    <location>
        <begin position="384"/>
        <end position="396"/>
    </location>
</feature>
<evidence type="ECO:0000259" key="6">
    <source>
        <dbReference type="PROSITE" id="PS50888"/>
    </source>
</evidence>
<dbReference type="Pfam" id="PF00010">
    <property type="entry name" value="HLH"/>
    <property type="match status" value="1"/>
</dbReference>
<accession>A0A2Z7A589</accession>
<gene>
    <name evidence="7" type="ORF">F511_12072</name>
</gene>
<evidence type="ECO:0000313" key="7">
    <source>
        <dbReference type="EMBL" id="KZV16616.1"/>
    </source>
</evidence>
<dbReference type="GO" id="GO:0005634">
    <property type="term" value="C:nucleus"/>
    <property type="evidence" value="ECO:0007669"/>
    <property type="project" value="UniProtKB-SubCell"/>
</dbReference>
<dbReference type="SUPFAM" id="SSF47459">
    <property type="entry name" value="HLH, helix-loop-helix DNA-binding domain"/>
    <property type="match status" value="1"/>
</dbReference>
<dbReference type="OrthoDB" id="690068at2759"/>
<dbReference type="InterPro" id="IPR044273">
    <property type="entry name" value="PIF3-like"/>
</dbReference>
<keyword evidence="4" id="KW-0539">Nucleus</keyword>
<reference evidence="7 8" key="1">
    <citation type="journal article" date="2015" name="Proc. Natl. Acad. Sci. U.S.A.">
        <title>The resurrection genome of Boea hygrometrica: A blueprint for survival of dehydration.</title>
        <authorList>
            <person name="Xiao L."/>
            <person name="Yang G."/>
            <person name="Zhang L."/>
            <person name="Yang X."/>
            <person name="Zhao S."/>
            <person name="Ji Z."/>
            <person name="Zhou Q."/>
            <person name="Hu M."/>
            <person name="Wang Y."/>
            <person name="Chen M."/>
            <person name="Xu Y."/>
            <person name="Jin H."/>
            <person name="Xiao X."/>
            <person name="Hu G."/>
            <person name="Bao F."/>
            <person name="Hu Y."/>
            <person name="Wan P."/>
            <person name="Li L."/>
            <person name="Deng X."/>
            <person name="Kuang T."/>
            <person name="Xiang C."/>
            <person name="Zhu J.K."/>
            <person name="Oliver M.J."/>
            <person name="He Y."/>
        </authorList>
    </citation>
    <scope>NUCLEOTIDE SEQUENCE [LARGE SCALE GENOMIC DNA]</scope>
    <source>
        <strain evidence="8">cv. XS01</strain>
    </source>
</reference>
<comment type="subcellular location">
    <subcellularLocation>
        <location evidence="1">Nucleus</location>
    </subcellularLocation>
</comment>
<organism evidence="7 8">
    <name type="scientific">Dorcoceras hygrometricum</name>
    <dbReference type="NCBI Taxonomy" id="472368"/>
    <lineage>
        <taxon>Eukaryota</taxon>
        <taxon>Viridiplantae</taxon>
        <taxon>Streptophyta</taxon>
        <taxon>Embryophyta</taxon>
        <taxon>Tracheophyta</taxon>
        <taxon>Spermatophyta</taxon>
        <taxon>Magnoliopsida</taxon>
        <taxon>eudicotyledons</taxon>
        <taxon>Gunneridae</taxon>
        <taxon>Pentapetalae</taxon>
        <taxon>asterids</taxon>
        <taxon>lamiids</taxon>
        <taxon>Lamiales</taxon>
        <taxon>Gesneriaceae</taxon>
        <taxon>Didymocarpoideae</taxon>
        <taxon>Trichosporeae</taxon>
        <taxon>Loxocarpinae</taxon>
        <taxon>Dorcoceras</taxon>
    </lineage>
</organism>
<dbReference type="Gene3D" id="4.10.280.10">
    <property type="entry name" value="Helix-loop-helix DNA-binding domain"/>
    <property type="match status" value="1"/>
</dbReference>
<dbReference type="InterPro" id="IPR047265">
    <property type="entry name" value="PIF1-like_bHLH"/>
</dbReference>
<keyword evidence="8" id="KW-1185">Reference proteome</keyword>
<feature type="region of interest" description="Disordered" evidence="5">
    <location>
        <begin position="304"/>
        <end position="337"/>
    </location>
</feature>
<feature type="region of interest" description="Disordered" evidence="5">
    <location>
        <begin position="1"/>
        <end position="26"/>
    </location>
</feature>
<evidence type="ECO:0000256" key="3">
    <source>
        <dbReference type="ARBA" id="ARBA00023163"/>
    </source>
</evidence>
<evidence type="ECO:0000256" key="2">
    <source>
        <dbReference type="ARBA" id="ARBA00023015"/>
    </source>
</evidence>
<feature type="compositionally biased region" description="Low complexity" evidence="5">
    <location>
        <begin position="554"/>
        <end position="565"/>
    </location>
</feature>
<dbReference type="Proteomes" id="UP000250235">
    <property type="component" value="Unassembled WGS sequence"/>
</dbReference>
<keyword evidence="2" id="KW-0805">Transcription regulation</keyword>
<evidence type="ECO:0000256" key="1">
    <source>
        <dbReference type="ARBA" id="ARBA00004123"/>
    </source>
</evidence>
<dbReference type="FunFam" id="4.10.280.10:FF:000004">
    <property type="entry name" value="Basic helix-loop-helix transcription factor"/>
    <property type="match status" value="1"/>
</dbReference>
<dbReference type="CDD" id="cd11445">
    <property type="entry name" value="bHLH_AtPIF_like"/>
    <property type="match status" value="1"/>
</dbReference>
<dbReference type="PANTHER" id="PTHR46807">
    <property type="entry name" value="TRANSCRIPTION FACTOR PIF3"/>
    <property type="match status" value="1"/>
</dbReference>
<feature type="region of interest" description="Disordered" evidence="5">
    <location>
        <begin position="352"/>
        <end position="396"/>
    </location>
</feature>
<dbReference type="EMBL" id="KV019034">
    <property type="protein sequence ID" value="KZV16616.1"/>
    <property type="molecule type" value="Genomic_DNA"/>
</dbReference>
<evidence type="ECO:0000256" key="4">
    <source>
        <dbReference type="ARBA" id="ARBA00023242"/>
    </source>
</evidence>
<feature type="compositionally biased region" description="Basic and acidic residues" evidence="5">
    <location>
        <begin position="15"/>
        <end position="26"/>
    </location>
</feature>
<dbReference type="GO" id="GO:0010017">
    <property type="term" value="P:red or far-red light signaling pathway"/>
    <property type="evidence" value="ECO:0007669"/>
    <property type="project" value="UniProtKB-ARBA"/>
</dbReference>
<dbReference type="GO" id="GO:0003700">
    <property type="term" value="F:DNA-binding transcription factor activity"/>
    <property type="evidence" value="ECO:0007669"/>
    <property type="project" value="InterPro"/>
</dbReference>
<dbReference type="PROSITE" id="PS50888">
    <property type="entry name" value="BHLH"/>
    <property type="match status" value="1"/>
</dbReference>
<sequence length="575" mass="63264">MLHQDPRCPESSGGLRDEALKSPDHGDLSSEITINLNVIFIARSAPAHRAPGKEPPRIICRVRRSPPSPNPSINIRWFFRSPIFGWAMDATYNLPDWNTDVGGQVQVPNQRRQLGLDNGLVELLWQNGEVVLHSQSRRKVNHDPIKSKQGEESDQILTATMNQDDETISWIHGPIDEAYDKEFCSNFMSENLVSTAVQANKQSGSMECEKPFRFRASDVNHVYQTSQPPTFTPPPRFETLEPALQDQSSGHVRKAGNLGFPGKPPVCNHMGCGEVHELSARTVGSSHCGSNQLASSCGIGGRTLSAGVNENHTRNVSPRSGNREKETHDQAISSSYGGSASCFWKTINQSNDTNRHKRKSRNATGSECPSDATEFESASGNKSFQRDGTNRRSRVAEVHNLSERRRRDRINEKMRALQELIPHSNKSDKASMLDEAIEYMKSLQSQIQLMWMGSGMSSMVIPGMQQFVPRIGMGIGPATVPALANLMQLSRMPLVDQATATNPTTNQATVGLRPPLGYQSQMQNPGFAEQYANYMALCSMQNTSQPMNMFGFGSHSSQQNHHASAPPGSGNGSAP</sequence>
<evidence type="ECO:0000256" key="5">
    <source>
        <dbReference type="SAM" id="MobiDB-lite"/>
    </source>
</evidence>
<name>A0A2Z7A589_9LAMI</name>
<dbReference type="PANTHER" id="PTHR46807:SF7">
    <property type="entry name" value="BHLH DOMAIN-CONTAINING PROTEIN"/>
    <property type="match status" value="1"/>
</dbReference>
<keyword evidence="3" id="KW-0804">Transcription</keyword>
<dbReference type="InterPro" id="IPR036638">
    <property type="entry name" value="HLH_DNA-bd_sf"/>
</dbReference>
<feature type="domain" description="BHLH" evidence="6">
    <location>
        <begin position="394"/>
        <end position="443"/>
    </location>
</feature>
<feature type="region of interest" description="Disordered" evidence="5">
    <location>
        <begin position="550"/>
        <end position="575"/>
    </location>
</feature>
<dbReference type="GO" id="GO:0046983">
    <property type="term" value="F:protein dimerization activity"/>
    <property type="evidence" value="ECO:0007669"/>
    <property type="project" value="InterPro"/>
</dbReference>
<feature type="compositionally biased region" description="Polar residues" evidence="5">
    <location>
        <begin position="306"/>
        <end position="320"/>
    </location>
</feature>
<dbReference type="InterPro" id="IPR011598">
    <property type="entry name" value="bHLH_dom"/>
</dbReference>
<proteinExistence type="predicted"/>
<evidence type="ECO:0000313" key="8">
    <source>
        <dbReference type="Proteomes" id="UP000250235"/>
    </source>
</evidence>
<dbReference type="SMART" id="SM00353">
    <property type="entry name" value="HLH"/>
    <property type="match status" value="1"/>
</dbReference>
<dbReference type="AlphaFoldDB" id="A0A2Z7A589"/>